<organism evidence="2 3">
    <name type="scientific">Parathielavia appendiculata</name>
    <dbReference type="NCBI Taxonomy" id="2587402"/>
    <lineage>
        <taxon>Eukaryota</taxon>
        <taxon>Fungi</taxon>
        <taxon>Dikarya</taxon>
        <taxon>Ascomycota</taxon>
        <taxon>Pezizomycotina</taxon>
        <taxon>Sordariomycetes</taxon>
        <taxon>Sordariomycetidae</taxon>
        <taxon>Sordariales</taxon>
        <taxon>Chaetomiaceae</taxon>
        <taxon>Parathielavia</taxon>
    </lineage>
</organism>
<evidence type="ECO:0000313" key="2">
    <source>
        <dbReference type="EMBL" id="KAK4126208.1"/>
    </source>
</evidence>
<keyword evidence="3" id="KW-1185">Reference proteome</keyword>
<dbReference type="Proteomes" id="UP001302602">
    <property type="component" value="Unassembled WGS sequence"/>
</dbReference>
<dbReference type="GeneID" id="87823437"/>
<evidence type="ECO:0000313" key="3">
    <source>
        <dbReference type="Proteomes" id="UP001302602"/>
    </source>
</evidence>
<sequence length="194" mass="22158">MADNSRNGVLRVLGEVLPVSAKWSRLHLGRLWLLIGWSGWSGQRLFKFCTMIYLAWSGKGDMSRYPALLLRRISAFRFWAGGEKGIYLWEGNRTEPEGQGFRLEMSKQDRDGPSLRHPRPSKSTTYDHGSALLGDVVALRSQPKQPENIRLHQYYGYRRRGEACNKGRQSWRGSTTCGWIAWMSEGCISGFLLC</sequence>
<comment type="caution">
    <text evidence="2">The sequence shown here is derived from an EMBL/GenBank/DDBJ whole genome shotgun (WGS) entry which is preliminary data.</text>
</comment>
<feature type="region of interest" description="Disordered" evidence="1">
    <location>
        <begin position="104"/>
        <end position="126"/>
    </location>
</feature>
<name>A0AAN6U4A4_9PEZI</name>
<reference evidence="2" key="1">
    <citation type="journal article" date="2023" name="Mol. Phylogenet. Evol.">
        <title>Genome-scale phylogeny and comparative genomics of the fungal order Sordariales.</title>
        <authorList>
            <person name="Hensen N."/>
            <person name="Bonometti L."/>
            <person name="Westerberg I."/>
            <person name="Brannstrom I.O."/>
            <person name="Guillou S."/>
            <person name="Cros-Aarteil S."/>
            <person name="Calhoun S."/>
            <person name="Haridas S."/>
            <person name="Kuo A."/>
            <person name="Mondo S."/>
            <person name="Pangilinan J."/>
            <person name="Riley R."/>
            <person name="LaButti K."/>
            <person name="Andreopoulos B."/>
            <person name="Lipzen A."/>
            <person name="Chen C."/>
            <person name="Yan M."/>
            <person name="Daum C."/>
            <person name="Ng V."/>
            <person name="Clum A."/>
            <person name="Steindorff A."/>
            <person name="Ohm R.A."/>
            <person name="Martin F."/>
            <person name="Silar P."/>
            <person name="Natvig D.O."/>
            <person name="Lalanne C."/>
            <person name="Gautier V."/>
            <person name="Ament-Velasquez S.L."/>
            <person name="Kruys A."/>
            <person name="Hutchinson M.I."/>
            <person name="Powell A.J."/>
            <person name="Barry K."/>
            <person name="Miller A.N."/>
            <person name="Grigoriev I.V."/>
            <person name="Debuchy R."/>
            <person name="Gladieux P."/>
            <person name="Hiltunen Thoren M."/>
            <person name="Johannesson H."/>
        </authorList>
    </citation>
    <scope>NUCLEOTIDE SEQUENCE</scope>
    <source>
        <strain evidence="2">CBS 731.68</strain>
    </source>
</reference>
<reference evidence="2" key="2">
    <citation type="submission" date="2023-05" db="EMBL/GenBank/DDBJ databases">
        <authorList>
            <consortium name="Lawrence Berkeley National Laboratory"/>
            <person name="Steindorff A."/>
            <person name="Hensen N."/>
            <person name="Bonometti L."/>
            <person name="Westerberg I."/>
            <person name="Brannstrom I.O."/>
            <person name="Guillou S."/>
            <person name="Cros-Aarteil S."/>
            <person name="Calhoun S."/>
            <person name="Haridas S."/>
            <person name="Kuo A."/>
            <person name="Mondo S."/>
            <person name="Pangilinan J."/>
            <person name="Riley R."/>
            <person name="Labutti K."/>
            <person name="Andreopoulos B."/>
            <person name="Lipzen A."/>
            <person name="Chen C."/>
            <person name="Yanf M."/>
            <person name="Daum C."/>
            <person name="Ng V."/>
            <person name="Clum A."/>
            <person name="Ohm R."/>
            <person name="Martin F."/>
            <person name="Silar P."/>
            <person name="Natvig D."/>
            <person name="Lalanne C."/>
            <person name="Gautier V."/>
            <person name="Ament-Velasquez S.L."/>
            <person name="Kruys A."/>
            <person name="Hutchinson M.I."/>
            <person name="Powell A.J."/>
            <person name="Barry K."/>
            <person name="Miller A.N."/>
            <person name="Grigoriev I.V."/>
            <person name="Debuchy R."/>
            <person name="Gladieux P."/>
            <person name="Thoren M.H."/>
            <person name="Johannesson H."/>
        </authorList>
    </citation>
    <scope>NUCLEOTIDE SEQUENCE</scope>
    <source>
        <strain evidence="2">CBS 731.68</strain>
    </source>
</reference>
<evidence type="ECO:0000256" key="1">
    <source>
        <dbReference type="SAM" id="MobiDB-lite"/>
    </source>
</evidence>
<gene>
    <name evidence="2" type="ORF">N657DRAFT_298564</name>
</gene>
<proteinExistence type="predicted"/>
<protein>
    <submittedName>
        <fullName evidence="2">Uncharacterized protein</fullName>
    </submittedName>
</protein>
<accession>A0AAN6U4A4</accession>
<dbReference type="AlphaFoldDB" id="A0AAN6U4A4"/>
<dbReference type="EMBL" id="MU853225">
    <property type="protein sequence ID" value="KAK4126208.1"/>
    <property type="molecule type" value="Genomic_DNA"/>
</dbReference>
<dbReference type="RefSeq" id="XP_062649979.1">
    <property type="nucleotide sequence ID" value="XM_062786669.1"/>
</dbReference>
<feature type="compositionally biased region" description="Basic and acidic residues" evidence="1">
    <location>
        <begin position="104"/>
        <end position="114"/>
    </location>
</feature>